<feature type="compositionally biased region" description="Polar residues" evidence="3">
    <location>
        <begin position="180"/>
        <end position="205"/>
    </location>
</feature>
<protein>
    <recommendedName>
        <fullName evidence="2">Protein TIFY</fullName>
    </recommendedName>
    <alternativeName>
        <fullName evidence="2">Jasmonate ZIM domain-containing protein</fullName>
    </alternativeName>
</protein>
<dbReference type="Pfam" id="PF09425">
    <property type="entry name" value="Jas_motif"/>
    <property type="match status" value="1"/>
</dbReference>
<evidence type="ECO:0000259" key="4">
    <source>
        <dbReference type="PROSITE" id="PS51320"/>
    </source>
</evidence>
<reference evidence="5 6" key="1">
    <citation type="submission" date="2020-04" db="EMBL/GenBank/DDBJ databases">
        <title>Plant Genome Project.</title>
        <authorList>
            <person name="Zhang R.-G."/>
        </authorList>
    </citation>
    <scope>NUCLEOTIDE SEQUENCE [LARGE SCALE GENOMIC DNA]</scope>
    <source>
        <strain evidence="5">YNK0</strain>
        <tissue evidence="5">Leaf</tissue>
    </source>
</reference>
<dbReference type="InterPro" id="IPR018467">
    <property type="entry name" value="CCT_CS"/>
</dbReference>
<comment type="caution">
    <text evidence="5">The sequence shown here is derived from an EMBL/GenBank/DDBJ whole genome shotgun (WGS) entry which is preliminary data.</text>
</comment>
<dbReference type="Proteomes" id="UP000655225">
    <property type="component" value="Unassembled WGS sequence"/>
</dbReference>
<dbReference type="Pfam" id="PF06200">
    <property type="entry name" value="tify"/>
    <property type="match status" value="1"/>
</dbReference>
<feature type="compositionally biased region" description="Low complexity" evidence="3">
    <location>
        <begin position="164"/>
        <end position="179"/>
    </location>
</feature>
<feature type="region of interest" description="Disordered" evidence="3">
    <location>
        <begin position="164"/>
        <end position="267"/>
    </location>
</feature>
<dbReference type="PROSITE" id="PS51320">
    <property type="entry name" value="TIFY"/>
    <property type="match status" value="1"/>
</dbReference>
<dbReference type="GO" id="GO:0031347">
    <property type="term" value="P:regulation of defense response"/>
    <property type="evidence" value="ECO:0007669"/>
    <property type="project" value="UniProtKB-UniRule"/>
</dbReference>
<dbReference type="GO" id="GO:0009611">
    <property type="term" value="P:response to wounding"/>
    <property type="evidence" value="ECO:0007669"/>
    <property type="project" value="UniProtKB-UniRule"/>
</dbReference>
<organism evidence="5 6">
    <name type="scientific">Tetracentron sinense</name>
    <name type="common">Spur-leaf</name>
    <dbReference type="NCBI Taxonomy" id="13715"/>
    <lineage>
        <taxon>Eukaryota</taxon>
        <taxon>Viridiplantae</taxon>
        <taxon>Streptophyta</taxon>
        <taxon>Embryophyta</taxon>
        <taxon>Tracheophyta</taxon>
        <taxon>Spermatophyta</taxon>
        <taxon>Magnoliopsida</taxon>
        <taxon>Trochodendrales</taxon>
        <taxon>Trochodendraceae</taxon>
        <taxon>Tetracentron</taxon>
    </lineage>
</organism>
<dbReference type="PANTHER" id="PTHR33077">
    <property type="entry name" value="PROTEIN TIFY 4A-RELATED-RELATED"/>
    <property type="match status" value="1"/>
</dbReference>
<dbReference type="EMBL" id="JABCRI010000009">
    <property type="protein sequence ID" value="KAF8401117.1"/>
    <property type="molecule type" value="Genomic_DNA"/>
</dbReference>
<dbReference type="PANTHER" id="PTHR33077:SF52">
    <property type="entry name" value="PROTEIN TIFY 11D"/>
    <property type="match status" value="1"/>
</dbReference>
<dbReference type="OMA" id="EPQKAQM"/>
<evidence type="ECO:0000313" key="6">
    <source>
        <dbReference type="Proteomes" id="UP000655225"/>
    </source>
</evidence>
<dbReference type="GO" id="GO:2000022">
    <property type="term" value="P:regulation of jasmonic acid mediated signaling pathway"/>
    <property type="evidence" value="ECO:0007669"/>
    <property type="project" value="UniProtKB-UniRule"/>
</dbReference>
<feature type="domain" description="Tify" evidence="4">
    <location>
        <begin position="129"/>
        <end position="164"/>
    </location>
</feature>
<dbReference type="SMART" id="SM00979">
    <property type="entry name" value="TIFY"/>
    <property type="match status" value="1"/>
</dbReference>
<feature type="compositionally biased region" description="Basic and acidic residues" evidence="3">
    <location>
        <begin position="228"/>
        <end position="238"/>
    </location>
</feature>
<name>A0A835DHQ3_TETSI</name>
<comment type="subcellular location">
    <subcellularLocation>
        <location evidence="2">Nucleus</location>
    </subcellularLocation>
</comment>
<evidence type="ECO:0000313" key="5">
    <source>
        <dbReference type="EMBL" id="KAF8401117.1"/>
    </source>
</evidence>
<keyword evidence="2" id="KW-1184">Jasmonic acid signaling pathway</keyword>
<dbReference type="AlphaFoldDB" id="A0A835DHQ3"/>
<keyword evidence="6" id="KW-1185">Reference proteome</keyword>
<dbReference type="InterPro" id="IPR040390">
    <property type="entry name" value="TIFY/JAZ"/>
</dbReference>
<gene>
    <name evidence="5" type="ORF">HHK36_014421</name>
</gene>
<comment type="function">
    <text evidence="2">Repressor of jasmonate responses.</text>
</comment>
<keyword evidence="2" id="KW-0539">Nucleus</keyword>
<accession>A0A835DHQ3</accession>
<evidence type="ECO:0000256" key="1">
    <source>
        <dbReference type="ARBA" id="ARBA00008614"/>
    </source>
</evidence>
<evidence type="ECO:0000256" key="2">
    <source>
        <dbReference type="RuleBase" id="RU369065"/>
    </source>
</evidence>
<comment type="similarity">
    <text evidence="1 2">Belongs to the TIFY/JAZ family.</text>
</comment>
<comment type="domain">
    <text evidence="2">The jas domain is required for interaction with COI1.</text>
</comment>
<evidence type="ECO:0000256" key="3">
    <source>
        <dbReference type="SAM" id="MobiDB-lite"/>
    </source>
</evidence>
<sequence length="267" mass="28595">MSSSPDFSETGRFLGRKLGKAPEKSNFAQTCNLLSQYLKEKGALGDLSLGMTRNLEGKGNSETFRQTTTMNLLPSMETSGEVSVRNVSASGNINSMDLFPQCAGIASSVSMEDVPKKTEFSIISKPATTEPENAQMTIFYAGQVLVFNDLPANKAKEIMLLASKGSSKNPGSSASSSGNDQINSGSFAASGSNFIPISGNNLTQERPQKPPQPITSDLPIARKASLHRFLEKRKDRISARAPYQVNNTTAPPTSKPDEKKAWLGLAA</sequence>
<proteinExistence type="inferred from homology"/>
<dbReference type="InterPro" id="IPR010399">
    <property type="entry name" value="Tify_dom"/>
</dbReference>
<dbReference type="OrthoDB" id="1937734at2759"/>
<dbReference type="GO" id="GO:0005634">
    <property type="term" value="C:nucleus"/>
    <property type="evidence" value="ECO:0007669"/>
    <property type="project" value="UniProtKB-SubCell"/>
</dbReference>